<feature type="compositionally biased region" description="Low complexity" evidence="1">
    <location>
        <begin position="134"/>
        <end position="166"/>
    </location>
</feature>
<organism evidence="3 4">
    <name type="scientific">Coccidioides immitis RMSCC 2394</name>
    <dbReference type="NCBI Taxonomy" id="404692"/>
    <lineage>
        <taxon>Eukaryota</taxon>
        <taxon>Fungi</taxon>
        <taxon>Dikarya</taxon>
        <taxon>Ascomycota</taxon>
        <taxon>Pezizomycotina</taxon>
        <taxon>Eurotiomycetes</taxon>
        <taxon>Eurotiomycetidae</taxon>
        <taxon>Onygenales</taxon>
        <taxon>Onygenaceae</taxon>
        <taxon>Coccidioides</taxon>
    </lineage>
</organism>
<dbReference type="AlphaFoldDB" id="A0A0J6YQI8"/>
<evidence type="ECO:0000313" key="4">
    <source>
        <dbReference type="Proteomes" id="UP000054565"/>
    </source>
</evidence>
<dbReference type="InterPro" id="IPR036610">
    <property type="entry name" value="PEBP-like_sf"/>
</dbReference>
<accession>A0A0J6YQI8</accession>
<dbReference type="OrthoDB" id="5231984at2759"/>
<feature type="region of interest" description="Disordered" evidence="1">
    <location>
        <begin position="255"/>
        <end position="365"/>
    </location>
</feature>
<feature type="compositionally biased region" description="Low complexity" evidence="1">
    <location>
        <begin position="193"/>
        <end position="206"/>
    </location>
</feature>
<dbReference type="Gene3D" id="3.90.280.10">
    <property type="entry name" value="PEBP-like"/>
    <property type="match status" value="1"/>
</dbReference>
<evidence type="ECO:0000313" key="3">
    <source>
        <dbReference type="EMBL" id="KMP09489.1"/>
    </source>
</evidence>
<reference evidence="4" key="1">
    <citation type="journal article" date="2010" name="Genome Res.">
        <title>Population genomic sequencing of Coccidioides fungi reveals recent hybridization and transposon control.</title>
        <authorList>
            <person name="Neafsey D.E."/>
            <person name="Barker B.M."/>
            <person name="Sharpton T.J."/>
            <person name="Stajich J.E."/>
            <person name="Park D.J."/>
            <person name="Whiston E."/>
            <person name="Hung C.-Y."/>
            <person name="McMahan C."/>
            <person name="White J."/>
            <person name="Sykes S."/>
            <person name="Heiman D."/>
            <person name="Young S."/>
            <person name="Zeng Q."/>
            <person name="Abouelleil A."/>
            <person name="Aftuck L."/>
            <person name="Bessette D."/>
            <person name="Brown A."/>
            <person name="FitzGerald M."/>
            <person name="Lui A."/>
            <person name="Macdonald J.P."/>
            <person name="Priest M."/>
            <person name="Orbach M.J."/>
            <person name="Galgiani J.N."/>
            <person name="Kirkland T.N."/>
            <person name="Cole G.T."/>
            <person name="Birren B.W."/>
            <person name="Henn M.R."/>
            <person name="Taylor J.W."/>
            <person name="Rounsley S.D."/>
        </authorList>
    </citation>
    <scope>NUCLEOTIDE SEQUENCE [LARGE SCALE GENOMIC DNA]</scope>
    <source>
        <strain evidence="4">RMSCC 2394</strain>
    </source>
</reference>
<feature type="compositionally biased region" description="Pro residues" evidence="1">
    <location>
        <begin position="167"/>
        <end position="188"/>
    </location>
</feature>
<dbReference type="EMBL" id="DS028099">
    <property type="protein sequence ID" value="KMP09489.1"/>
    <property type="molecule type" value="Genomic_DNA"/>
</dbReference>
<proteinExistence type="predicted"/>
<name>A0A0J6YQI8_COCIT</name>
<gene>
    <name evidence="3" type="ORF">CIRG_09659</name>
</gene>
<keyword evidence="2" id="KW-0812">Transmembrane</keyword>
<sequence length="396" mass="40998">MADASRTPNFALGDASGVNTALSFMIMMVDTTEEGSRRIHYMQTDFKATGEKTKIESSSEPAVKYTAPGSLGETGKREYSFLMYLQRGETSLGEIPAAGDEIDVKEFEQKNGLPEARAGLAISVDMGGEDGQNTETEVATTSTAATTSATMSSTSDPVATTSSSTSVPPPPQQQPPPAASPPPPPPPPELDDPNNPQEPNKPQQPDNDGDPVLFPFPFSFPMSTPAEGTGIFADPPLGTGASTIAPSMTVTTILPGPPPPPPAAANNATTLSRLPGRNAPIPTPTLTLTQPTDVETEAELDPTGAPDAAETPAQEEPEIPVETQTSVVFVRPGGSTTSVEDADANANAAGPEETLQSQQDSGSRKMGVTGHLPLVFTLGGAVVGVFMALLTLVTNF</sequence>
<evidence type="ECO:0000256" key="1">
    <source>
        <dbReference type="SAM" id="MobiDB-lite"/>
    </source>
</evidence>
<feature type="region of interest" description="Disordered" evidence="1">
    <location>
        <begin position="125"/>
        <end position="218"/>
    </location>
</feature>
<evidence type="ECO:0000256" key="2">
    <source>
        <dbReference type="SAM" id="Phobius"/>
    </source>
</evidence>
<dbReference type="Proteomes" id="UP000054565">
    <property type="component" value="Unassembled WGS sequence"/>
</dbReference>
<protein>
    <submittedName>
        <fullName evidence="3">Uncharacterized protein</fullName>
    </submittedName>
</protein>
<keyword evidence="2" id="KW-0472">Membrane</keyword>
<feature type="transmembrane region" description="Helical" evidence="2">
    <location>
        <begin position="372"/>
        <end position="393"/>
    </location>
</feature>
<dbReference type="SUPFAM" id="SSF49777">
    <property type="entry name" value="PEBP-like"/>
    <property type="match status" value="1"/>
</dbReference>
<keyword evidence="2" id="KW-1133">Transmembrane helix</keyword>